<protein>
    <submittedName>
        <fullName evidence="4">(4S)-4-hydroxy-5-phosphonooxypentane-2,3-dione isomerase</fullName>
    </submittedName>
</protein>
<dbReference type="EMBL" id="PJNW01000005">
    <property type="protein sequence ID" value="PKR89383.1"/>
    <property type="molecule type" value="Genomic_DNA"/>
</dbReference>
<accession>A0A1I4TEI0</accession>
<dbReference type="NCBIfam" id="NF007791">
    <property type="entry name" value="PRK10486.1"/>
    <property type="match status" value="1"/>
</dbReference>
<feature type="domain" description="ABM" evidence="3">
    <location>
        <begin position="2"/>
        <end position="90"/>
    </location>
</feature>
<evidence type="ECO:0000259" key="3">
    <source>
        <dbReference type="PROSITE" id="PS51725"/>
    </source>
</evidence>
<gene>
    <name evidence="4" type="ORF">CXZ10_08310</name>
</gene>
<keyword evidence="2 4" id="KW-0413">Isomerase</keyword>
<dbReference type="GO" id="GO:0016491">
    <property type="term" value="F:oxidoreductase activity"/>
    <property type="evidence" value="ECO:0007669"/>
    <property type="project" value="TreeGrafter"/>
</dbReference>
<evidence type="ECO:0000313" key="5">
    <source>
        <dbReference type="Proteomes" id="UP000233491"/>
    </source>
</evidence>
<dbReference type="InterPro" id="IPR007138">
    <property type="entry name" value="ABM_dom"/>
</dbReference>
<dbReference type="Gene3D" id="3.30.70.100">
    <property type="match status" value="1"/>
</dbReference>
<dbReference type="Pfam" id="PF03992">
    <property type="entry name" value="ABM"/>
    <property type="match status" value="1"/>
</dbReference>
<evidence type="ECO:0000313" key="4">
    <source>
        <dbReference type="EMBL" id="PKR89383.1"/>
    </source>
</evidence>
<keyword evidence="5" id="KW-1185">Reference proteome</keyword>
<dbReference type="Proteomes" id="UP000233491">
    <property type="component" value="Unassembled WGS sequence"/>
</dbReference>
<sequence length="98" mass="11285">MHVTLVEINVKPDRIDDFLRVFGANRDGTLKEPGCRRFDVLQDPAEPTRFTIYEAFVDEAAVKFHKTTPHYLKVKAELEDIMTGPRSHKVFVGIMPRD</sequence>
<dbReference type="GO" id="GO:0016853">
    <property type="term" value="F:isomerase activity"/>
    <property type="evidence" value="ECO:0007669"/>
    <property type="project" value="UniProtKB-KW"/>
</dbReference>
<dbReference type="InterPro" id="IPR050744">
    <property type="entry name" value="AI-2_Isomerase_LsrG"/>
</dbReference>
<organism evidence="4 5">
    <name type="scientific">Pleomorphomonas diazotrophica</name>
    <dbReference type="NCBI Taxonomy" id="1166257"/>
    <lineage>
        <taxon>Bacteria</taxon>
        <taxon>Pseudomonadati</taxon>
        <taxon>Pseudomonadota</taxon>
        <taxon>Alphaproteobacteria</taxon>
        <taxon>Hyphomicrobiales</taxon>
        <taxon>Pleomorphomonadaceae</taxon>
        <taxon>Pleomorphomonas</taxon>
    </lineage>
</organism>
<dbReference type="InterPro" id="IPR011008">
    <property type="entry name" value="Dimeric_a/b-barrel"/>
</dbReference>
<keyword evidence="1" id="KW-0963">Cytoplasm</keyword>
<comment type="caution">
    <text evidence="4">The sequence shown here is derived from an EMBL/GenBank/DDBJ whole genome shotgun (WGS) entry which is preliminary data.</text>
</comment>
<dbReference type="AlphaFoldDB" id="A0A1I4TEI0"/>
<dbReference type="PANTHER" id="PTHR33336:SF1">
    <property type="entry name" value="(4S)-4-HYDROXY-5-PHOSPHONOOXYPENTANE-2,3-DIONE ISOMERASE"/>
    <property type="match status" value="1"/>
</dbReference>
<dbReference type="GO" id="GO:0005829">
    <property type="term" value="C:cytosol"/>
    <property type="evidence" value="ECO:0007669"/>
    <property type="project" value="TreeGrafter"/>
</dbReference>
<dbReference type="FunFam" id="3.30.70.100:FF:000016">
    <property type="entry name" value="(4S)-4-hydroxy-5-phosphonooxypentane-2,3-dione isomerase"/>
    <property type="match status" value="1"/>
</dbReference>
<dbReference type="SUPFAM" id="SSF54909">
    <property type="entry name" value="Dimeric alpha+beta barrel"/>
    <property type="match status" value="1"/>
</dbReference>
<dbReference type="RefSeq" id="WP_101288695.1">
    <property type="nucleotide sequence ID" value="NZ_FOUQ01000005.1"/>
</dbReference>
<dbReference type="PROSITE" id="PS51725">
    <property type="entry name" value="ABM"/>
    <property type="match status" value="1"/>
</dbReference>
<name>A0A1I4TEI0_9HYPH</name>
<dbReference type="OrthoDB" id="9812192at2"/>
<dbReference type="PANTHER" id="PTHR33336">
    <property type="entry name" value="QUINOL MONOOXYGENASE YGIN-RELATED"/>
    <property type="match status" value="1"/>
</dbReference>
<proteinExistence type="predicted"/>
<evidence type="ECO:0000256" key="1">
    <source>
        <dbReference type="ARBA" id="ARBA00022490"/>
    </source>
</evidence>
<reference evidence="4 5" key="1">
    <citation type="submission" date="2017-12" db="EMBL/GenBank/DDBJ databases">
        <title>Anaerobic carbon monoxide metabolism by Pleomorphomonas carboxyditropha sp. nov., a new mesophilic hydrogenogenic carboxidotroph.</title>
        <authorList>
            <person name="Esquivel-Elizondo S."/>
            <person name="Krajmalnik-Brown R."/>
        </authorList>
    </citation>
    <scope>NUCLEOTIDE SEQUENCE [LARGE SCALE GENOMIC DNA]</scope>
    <source>
        <strain evidence="4 5">R5-392</strain>
    </source>
</reference>
<evidence type="ECO:0000256" key="2">
    <source>
        <dbReference type="ARBA" id="ARBA00023235"/>
    </source>
</evidence>